<evidence type="ECO:0000256" key="2">
    <source>
        <dbReference type="ARBA" id="ARBA00022448"/>
    </source>
</evidence>
<keyword evidence="7" id="KW-1185">Reference proteome</keyword>
<dbReference type="EMBL" id="JBHRUH010000049">
    <property type="protein sequence ID" value="MFC3294240.1"/>
    <property type="molecule type" value="Genomic_DNA"/>
</dbReference>
<evidence type="ECO:0000256" key="3">
    <source>
        <dbReference type="ARBA" id="ARBA00023114"/>
    </source>
</evidence>
<feature type="chain" id="PRO_5047302933" evidence="5">
    <location>
        <begin position="23"/>
        <end position="405"/>
    </location>
</feature>
<gene>
    <name evidence="6" type="ORF">ACFOEI_19585</name>
</gene>
<reference evidence="7" key="1">
    <citation type="journal article" date="2019" name="Int. J. Syst. Evol. Microbiol.">
        <title>The Global Catalogue of Microorganisms (GCM) 10K type strain sequencing project: providing services to taxonomists for standard genome sequencing and annotation.</title>
        <authorList>
            <consortium name="The Broad Institute Genomics Platform"/>
            <consortium name="The Broad Institute Genome Sequencing Center for Infectious Disease"/>
            <person name="Wu L."/>
            <person name="Ma J."/>
        </authorList>
    </citation>
    <scope>NUCLEOTIDE SEQUENCE [LARGE SCALE GENOMIC DNA]</scope>
    <source>
        <strain evidence="7">KCTC 12847</strain>
    </source>
</reference>
<evidence type="ECO:0000256" key="4">
    <source>
        <dbReference type="ARBA" id="ARBA00023136"/>
    </source>
</evidence>
<dbReference type="SUPFAM" id="SSF56935">
    <property type="entry name" value="Porins"/>
    <property type="match status" value="1"/>
</dbReference>
<organism evidence="6 7">
    <name type="scientific">Modicisalibacter luteus</name>
    <dbReference type="NCBI Taxonomy" id="453962"/>
    <lineage>
        <taxon>Bacteria</taxon>
        <taxon>Pseudomonadati</taxon>
        <taxon>Pseudomonadota</taxon>
        <taxon>Gammaproteobacteria</taxon>
        <taxon>Oceanospirillales</taxon>
        <taxon>Halomonadaceae</taxon>
        <taxon>Modicisalibacter</taxon>
    </lineage>
</organism>
<dbReference type="InterPro" id="IPR003684">
    <property type="entry name" value="Porin_alphabac"/>
</dbReference>
<evidence type="ECO:0000313" key="7">
    <source>
        <dbReference type="Proteomes" id="UP001595640"/>
    </source>
</evidence>
<proteinExistence type="inferred from homology"/>
<feature type="signal peptide" evidence="5">
    <location>
        <begin position="1"/>
        <end position="22"/>
    </location>
</feature>
<dbReference type="RefSeq" id="WP_019020755.1">
    <property type="nucleotide sequence ID" value="NZ_BMXD01000018.1"/>
</dbReference>
<accession>A0ABV7M761</accession>
<evidence type="ECO:0000256" key="5">
    <source>
        <dbReference type="SAM" id="SignalP"/>
    </source>
</evidence>
<keyword evidence="3" id="KW-0626">Porin</keyword>
<sequence>MFKLNKITACILLSPCFFAAQAYSFDVVEAGQPIVTGEPSRVGPPWNHRTTINIPGTKTDIAFGGYVKLDMMYDFDYDLTGPNDAGTDPFTLLTPEPYETDGRAQFTAYESRLNFRTHTATDYGVLTTFLEGHFMPNGDFGLRHAYGELNGFLAGQTWSNFMSFVGGTRTLALGDPKGYSFDRSPQVRYTTQVGAGALSFALEDSETVIARQADGLASAESQLPDLTVRYEYKRALALSGVVRELASNGNVSSVDDSTTGYGVQAQASLPLGAATKLNGSVTYGSGIGNYMGNPGNTGHRSAPDVYLEDGELESIDTLGFGVSLNHNWTADWFSSIGYSRLTQDLPDEGAYDSNFDTVDYAFANTLWDVTNRVTLGLEYQYADVENVAGESVDASRLMASALFHF</sequence>
<protein>
    <submittedName>
        <fullName evidence="6">DcaP family trimeric outer membrane transporter</fullName>
    </submittedName>
</protein>
<keyword evidence="3" id="KW-0406">Ion transport</keyword>
<keyword evidence="5" id="KW-0732">Signal</keyword>
<comment type="similarity">
    <text evidence="1">Belongs to the alphaproteobacteria porin family.</text>
</comment>
<evidence type="ECO:0000256" key="1">
    <source>
        <dbReference type="ARBA" id="ARBA00009521"/>
    </source>
</evidence>
<keyword evidence="4" id="KW-0472">Membrane</keyword>
<name>A0ABV7M761_9GAMM</name>
<keyword evidence="3" id="KW-0812">Transmembrane</keyword>
<evidence type="ECO:0000313" key="6">
    <source>
        <dbReference type="EMBL" id="MFC3294240.1"/>
    </source>
</evidence>
<dbReference type="Pfam" id="PF02530">
    <property type="entry name" value="Porin_2"/>
    <property type="match status" value="1"/>
</dbReference>
<comment type="caution">
    <text evidence="6">The sequence shown here is derived from an EMBL/GenBank/DDBJ whole genome shotgun (WGS) entry which is preliminary data.</text>
</comment>
<dbReference type="Proteomes" id="UP001595640">
    <property type="component" value="Unassembled WGS sequence"/>
</dbReference>
<keyword evidence="2" id="KW-0813">Transport</keyword>